<gene>
    <name evidence="1" type="ORF">vir249_00013</name>
</gene>
<dbReference type="RefSeq" id="YP_013605238.1">
    <property type="nucleotide sequence ID" value="NC_133254.1"/>
</dbReference>
<organism evidence="1 2">
    <name type="scientific">Caudoviricetes sp. vir249</name>
    <dbReference type="NCBI Taxonomy" id="3068355"/>
    <lineage>
        <taxon>Viruses</taxon>
        <taxon>Duplodnaviria</taxon>
        <taxon>Heunggongvirae</taxon>
        <taxon>Uroviricota</taxon>
        <taxon>Caudoviricetes</taxon>
    </lineage>
</organism>
<accession>A0AA86XM53</accession>
<name>A0AA86XM53_9CAUD</name>
<dbReference type="EMBL" id="BK063678">
    <property type="protein sequence ID" value="DBA35458.1"/>
    <property type="molecule type" value="Genomic_DNA"/>
</dbReference>
<dbReference type="Pfam" id="PF25209">
    <property type="entry name" value="Phage_capsid_4"/>
    <property type="match status" value="1"/>
</dbReference>
<evidence type="ECO:0000313" key="2">
    <source>
        <dbReference type="Proteomes" id="UP001303695"/>
    </source>
</evidence>
<evidence type="ECO:0000313" key="1">
    <source>
        <dbReference type="EMBL" id="DBA35458.1"/>
    </source>
</evidence>
<dbReference type="Proteomes" id="UP001303695">
    <property type="component" value="Segment"/>
</dbReference>
<proteinExistence type="predicted"/>
<protein>
    <submittedName>
        <fullName evidence="1">Major head protein, HK97-like fold</fullName>
    </submittedName>
</protein>
<dbReference type="GeneID" id="300198897"/>
<keyword evidence="2" id="KW-1185">Reference proteome</keyword>
<sequence length="291" mass="32878">MPIITLSAEKALRKEFIERAIITKMNPQLIFKDLFPVVDLGGSSTFMFYRDDESAEDDIQKGVMSEPLEMSELGAMSKIEVSSISKEIGDTYQFGYSIEFSDKMKRENGFIDEVMRAYDRAAYGMARKINLDIFNAIDTFAAADPITLNDGAWKTSSKINEDIIDMKKSFEGQIGWDYTLTDLFTPTDNYYEVQKFYSALDTFNPSNTEGTKLTNVKTVIPKGTVYGIDKNIKPLTIYKNVDSDHSTVEGGLINVNVWEDPNYPFKHHIELWAEMGIASKHPTAMLKQTGV</sequence>
<reference evidence="1 2" key="1">
    <citation type="journal article" date="2023" name="Nat. Microbiol.">
        <title>A compendium of viruses from methanogenic archaea reveals their diversity and adaptations to the gut environment.</title>
        <authorList>
            <person name="Medvedeva S."/>
            <person name="Borrel G."/>
            <person name="Krupovic M."/>
            <person name="Gribaldo S."/>
        </authorList>
    </citation>
    <scope>NUCLEOTIDE SEQUENCE [LARGE SCALE GENOMIC DNA]</scope>
</reference>